<evidence type="ECO:0000256" key="1">
    <source>
        <dbReference type="SAM" id="MobiDB-lite"/>
    </source>
</evidence>
<feature type="region of interest" description="Disordered" evidence="1">
    <location>
        <begin position="381"/>
        <end position="420"/>
    </location>
</feature>
<dbReference type="InterPro" id="IPR018535">
    <property type="entry name" value="DUF1996"/>
</dbReference>
<dbReference type="PANTHER" id="PTHR43662:SF7">
    <property type="entry name" value="DUF1996 DOMAIN-CONTAINING PROTEIN"/>
    <property type="match status" value="1"/>
</dbReference>
<evidence type="ECO:0000313" key="3">
    <source>
        <dbReference type="EMBL" id="KAK4043458.1"/>
    </source>
</evidence>
<dbReference type="AlphaFoldDB" id="A0AAN6PLV9"/>
<name>A0AAN6PLV9_9PEZI</name>
<dbReference type="Pfam" id="PF09362">
    <property type="entry name" value="DUF1996"/>
    <property type="match status" value="1"/>
</dbReference>
<dbReference type="EMBL" id="MU854327">
    <property type="protein sequence ID" value="KAK4043458.1"/>
    <property type="molecule type" value="Genomic_DNA"/>
</dbReference>
<feature type="compositionally biased region" description="Pro residues" evidence="1">
    <location>
        <begin position="409"/>
        <end position="420"/>
    </location>
</feature>
<comment type="caution">
    <text evidence="3">The sequence shown here is derived from an EMBL/GenBank/DDBJ whole genome shotgun (WGS) entry which is preliminary data.</text>
</comment>
<keyword evidence="4" id="KW-1185">Reference proteome</keyword>
<dbReference type="Proteomes" id="UP001303115">
    <property type="component" value="Unassembled WGS sequence"/>
</dbReference>
<gene>
    <name evidence="3" type="ORF">C8A01DRAFT_43585</name>
</gene>
<evidence type="ECO:0000313" key="4">
    <source>
        <dbReference type="Proteomes" id="UP001303115"/>
    </source>
</evidence>
<reference evidence="4" key="1">
    <citation type="journal article" date="2023" name="Mol. Phylogenet. Evol.">
        <title>Genome-scale phylogeny and comparative genomics of the fungal order Sordariales.</title>
        <authorList>
            <person name="Hensen N."/>
            <person name="Bonometti L."/>
            <person name="Westerberg I."/>
            <person name="Brannstrom I.O."/>
            <person name="Guillou S."/>
            <person name="Cros-Aarteil S."/>
            <person name="Calhoun S."/>
            <person name="Haridas S."/>
            <person name="Kuo A."/>
            <person name="Mondo S."/>
            <person name="Pangilinan J."/>
            <person name="Riley R."/>
            <person name="LaButti K."/>
            <person name="Andreopoulos B."/>
            <person name="Lipzen A."/>
            <person name="Chen C."/>
            <person name="Yan M."/>
            <person name="Daum C."/>
            <person name="Ng V."/>
            <person name="Clum A."/>
            <person name="Steindorff A."/>
            <person name="Ohm R.A."/>
            <person name="Martin F."/>
            <person name="Silar P."/>
            <person name="Natvig D.O."/>
            <person name="Lalanne C."/>
            <person name="Gautier V."/>
            <person name="Ament-Velasquez S.L."/>
            <person name="Kruys A."/>
            <person name="Hutchinson M.I."/>
            <person name="Powell A.J."/>
            <person name="Barry K."/>
            <person name="Miller A.N."/>
            <person name="Grigoriev I.V."/>
            <person name="Debuchy R."/>
            <person name="Gladieux P."/>
            <person name="Hiltunen Thoren M."/>
            <person name="Johannesson H."/>
        </authorList>
    </citation>
    <scope>NUCLEOTIDE SEQUENCE [LARGE SCALE GENOMIC DNA]</scope>
    <source>
        <strain evidence="4">CBS 284.82</strain>
    </source>
</reference>
<organism evidence="3 4">
    <name type="scientific">Parachaetomium inaequale</name>
    <dbReference type="NCBI Taxonomy" id="2588326"/>
    <lineage>
        <taxon>Eukaryota</taxon>
        <taxon>Fungi</taxon>
        <taxon>Dikarya</taxon>
        <taxon>Ascomycota</taxon>
        <taxon>Pezizomycotina</taxon>
        <taxon>Sordariomycetes</taxon>
        <taxon>Sordariomycetidae</taxon>
        <taxon>Sordariales</taxon>
        <taxon>Chaetomiaceae</taxon>
        <taxon>Parachaetomium</taxon>
    </lineage>
</organism>
<sequence length="486" mass="52716">MRVDSSLAILASVSGAAAFWRMECRGLGALARLDPLIDPGVASQHAHAIHGSSGFNSDATYEDLVNGDCTSCAVAEDKSAYWAPAVYFKHANGTYQEVLQDGGMLAYYFLNYDLKDTTKGIKAFPNNFRMIAGDSSRRNYSVGGLDFLLPDPPKSNWASMGQTNQADLRQRAIGFNCLNYDTDPEPTLYRHYMPDKAFLDAKCKHGVRFELSFPSCWNGKDTSSPDHKSHVAYPDTVLNGDCPEGFDVKLPGLMFETIWRTHDFVGVPGEFVISNGDVSGFGYHGDFISGWDENLLQAAVEQCTNGSGLLSDCPLFTLISADEQRKCKIPAPPMIASEKLAGIIGNVLPGGVEIQYGPAPAVHKKPEIALPSISLPAPNVLPGGVFQEQPTSTPEVQEVPEPTSTSTPTPTPTPIPSDPPVPEGYELVRTDYVTNGNVVSKIVVIETVEYVMVATETVTVTATPGADKARREVQHLHLHRHRHGAH</sequence>
<feature type="domain" description="DUF1996" evidence="2">
    <location>
        <begin position="34"/>
        <end position="291"/>
    </location>
</feature>
<dbReference type="PANTHER" id="PTHR43662">
    <property type="match status" value="1"/>
</dbReference>
<protein>
    <recommendedName>
        <fullName evidence="2">DUF1996 domain-containing protein</fullName>
    </recommendedName>
</protein>
<accession>A0AAN6PLV9</accession>
<proteinExistence type="predicted"/>
<feature type="compositionally biased region" description="Low complexity" evidence="1">
    <location>
        <begin position="399"/>
        <end position="408"/>
    </location>
</feature>
<evidence type="ECO:0000259" key="2">
    <source>
        <dbReference type="Pfam" id="PF09362"/>
    </source>
</evidence>